<sequence length="87" mass="10001">DSNKSVISLYKKSYRPAFRVAKYIKELFKEKSFVTVHWEVAKKNQAHACLAIFERIKSVRKLNLSVSSCALNVWKLIGSSSQIVKRV</sequence>
<evidence type="ECO:0000313" key="2">
    <source>
        <dbReference type="Proteomes" id="UP001233999"/>
    </source>
</evidence>
<reference evidence="1" key="2">
    <citation type="submission" date="2023-05" db="EMBL/GenBank/DDBJ databases">
        <authorList>
            <person name="Fouks B."/>
        </authorList>
    </citation>
    <scope>NUCLEOTIDE SEQUENCE</scope>
    <source>
        <strain evidence="1">Stay&amp;Tobe</strain>
        <tissue evidence="1">Testes</tissue>
    </source>
</reference>
<organism evidence="1 2">
    <name type="scientific">Diploptera punctata</name>
    <name type="common">Pacific beetle cockroach</name>
    <dbReference type="NCBI Taxonomy" id="6984"/>
    <lineage>
        <taxon>Eukaryota</taxon>
        <taxon>Metazoa</taxon>
        <taxon>Ecdysozoa</taxon>
        <taxon>Arthropoda</taxon>
        <taxon>Hexapoda</taxon>
        <taxon>Insecta</taxon>
        <taxon>Pterygota</taxon>
        <taxon>Neoptera</taxon>
        <taxon>Polyneoptera</taxon>
        <taxon>Dictyoptera</taxon>
        <taxon>Blattodea</taxon>
        <taxon>Blaberoidea</taxon>
        <taxon>Blaberidae</taxon>
        <taxon>Diplopterinae</taxon>
        <taxon>Diploptera</taxon>
    </lineage>
</organism>
<gene>
    <name evidence="1" type="ORF">L9F63_017355</name>
</gene>
<comment type="caution">
    <text evidence="1">The sequence shown here is derived from an EMBL/GenBank/DDBJ whole genome shotgun (WGS) entry which is preliminary data.</text>
</comment>
<dbReference type="EMBL" id="JASPKZ010004939">
    <property type="protein sequence ID" value="KAJ9589452.1"/>
    <property type="molecule type" value="Genomic_DNA"/>
</dbReference>
<name>A0AAD8EH74_DIPPU</name>
<protein>
    <submittedName>
        <fullName evidence="1">Uncharacterized protein</fullName>
    </submittedName>
</protein>
<dbReference type="Proteomes" id="UP001233999">
    <property type="component" value="Unassembled WGS sequence"/>
</dbReference>
<evidence type="ECO:0000313" key="1">
    <source>
        <dbReference type="EMBL" id="KAJ9589452.1"/>
    </source>
</evidence>
<proteinExistence type="predicted"/>
<feature type="non-terminal residue" evidence="1">
    <location>
        <position position="87"/>
    </location>
</feature>
<dbReference type="AlphaFoldDB" id="A0AAD8EH74"/>
<feature type="non-terminal residue" evidence="1">
    <location>
        <position position="1"/>
    </location>
</feature>
<accession>A0AAD8EH74</accession>
<keyword evidence="2" id="KW-1185">Reference proteome</keyword>
<reference evidence="1" key="1">
    <citation type="journal article" date="2023" name="IScience">
        <title>Live-bearing cockroach genome reveals convergent evolutionary mechanisms linked to viviparity in insects and beyond.</title>
        <authorList>
            <person name="Fouks B."/>
            <person name="Harrison M.C."/>
            <person name="Mikhailova A.A."/>
            <person name="Marchal E."/>
            <person name="English S."/>
            <person name="Carruthers M."/>
            <person name="Jennings E.C."/>
            <person name="Chiamaka E.L."/>
            <person name="Frigard R.A."/>
            <person name="Pippel M."/>
            <person name="Attardo G.M."/>
            <person name="Benoit J.B."/>
            <person name="Bornberg-Bauer E."/>
            <person name="Tobe S.S."/>
        </authorList>
    </citation>
    <scope>NUCLEOTIDE SEQUENCE</scope>
    <source>
        <strain evidence="1">Stay&amp;Tobe</strain>
    </source>
</reference>